<dbReference type="AlphaFoldDB" id="A0A1G5RQ99"/>
<name>A0A1G5RQ99_PSEXY</name>
<evidence type="ECO:0000256" key="1">
    <source>
        <dbReference type="SAM" id="MobiDB-lite"/>
    </source>
</evidence>
<dbReference type="PANTHER" id="PTHR37835">
    <property type="entry name" value="ALPHA-CLOSTRIPAIN"/>
    <property type="match status" value="1"/>
</dbReference>
<dbReference type="Gene3D" id="3.40.50.11970">
    <property type="match status" value="1"/>
</dbReference>
<sequence length="816" mass="86732">MLHLLCFGRKKEMADRPVSRKKNVTGSGSVNRRGSGLGSGPVGGGSGGHVPGGSGSGGFSGNRDGGYGGGGGLGKLIILALVVLLGGGGGLGAFLGGSGSTGSISSNSTTSTINTVGSLASLLLGSGGYTSTAASGNSSWSSKANTGVLDETVAAGARDKYTVMKGDGKDTTTIMVYMCGTDLESRGAMASKDMQEMLNATVADNINLIVYTGGCARWQNTVISNKTNQIYQIKNGKMALLKDNLGDLPMTDPKTLTSFIKWGGENFPADRYDLIFWDHGGGSVTGYGYDEKHQNAGSMDLAEINKALTDGGLKYDFVGFDACLMATVETGLMLDAHSDYMIASEETEPGIGWYYTNWLTELSKNPSLSTLEIGKIIVDDFVAQCGQQCAGQKTTLSVVDLAELTATVPEDLKSFADSTTSLIDKKEYKVVSNARSSTREFATSSKIDQIDLIDFAIKMDNDAGKELADSLKGAVKYNKTSSNMTNAYGLSIYFPYRQTGKVDTMSDTYDEIGMDESYKNCIQKFASMAYYGQATSQSAGNGNPASMLFGTGSGSSGSSGLDSAQAVAQILNAVLSASSQASPRFLDSGVSVDDAAAYIADNNIAPEDLAWKMNGNGDNVIALTEAQWENVQGIEFSTFVDDGQGYIDLGLDNVFEWDDDNNLIANTDRSWLAIDDHIVAYYHIDTTGDANNYTITGRVPVLLNDERADLILVFDSANEDGYVAGATYDYKDGETEVVAKNLTELQAGDKIDFIADYYDYSGNYTDSFLLEGDYTVSGAMSDMKITNLVIEDKDILVSYVFTDIYGNSYYTDGLSE</sequence>
<reference evidence="2 3" key="1">
    <citation type="submission" date="2016-10" db="EMBL/GenBank/DDBJ databases">
        <authorList>
            <person name="de Groot N.N."/>
        </authorList>
    </citation>
    <scope>NUCLEOTIDE SEQUENCE [LARGE SCALE GENOMIC DNA]</scope>
    <source>
        <strain evidence="2 3">DSM 10317</strain>
    </source>
</reference>
<accession>A0A1G5RQ99</accession>
<evidence type="ECO:0008006" key="4">
    <source>
        <dbReference type="Google" id="ProtNLM"/>
    </source>
</evidence>
<feature type="compositionally biased region" description="Gly residues" evidence="1">
    <location>
        <begin position="35"/>
        <end position="61"/>
    </location>
</feature>
<dbReference type="Proteomes" id="UP000199428">
    <property type="component" value="Unassembled WGS sequence"/>
</dbReference>
<dbReference type="EMBL" id="FMWK01000001">
    <property type="protein sequence ID" value="SCZ76048.1"/>
    <property type="molecule type" value="Genomic_DNA"/>
</dbReference>
<dbReference type="Pfam" id="PF03415">
    <property type="entry name" value="Peptidase_C11"/>
    <property type="match status" value="1"/>
</dbReference>
<gene>
    <name evidence="2" type="ORF">SAMN02910350_00051</name>
</gene>
<proteinExistence type="predicted"/>
<evidence type="ECO:0000313" key="2">
    <source>
        <dbReference type="EMBL" id="SCZ76048.1"/>
    </source>
</evidence>
<dbReference type="PANTHER" id="PTHR37835:SF1">
    <property type="entry name" value="ALPHA-CLOSTRIPAIN"/>
    <property type="match status" value="1"/>
</dbReference>
<evidence type="ECO:0000313" key="3">
    <source>
        <dbReference type="Proteomes" id="UP000199428"/>
    </source>
</evidence>
<feature type="region of interest" description="Disordered" evidence="1">
    <location>
        <begin position="16"/>
        <end position="61"/>
    </location>
</feature>
<dbReference type="InterPro" id="IPR005077">
    <property type="entry name" value="Peptidase_C11"/>
</dbReference>
<organism evidence="2 3">
    <name type="scientific">Pseudobutyrivibrio xylanivorans</name>
    <dbReference type="NCBI Taxonomy" id="185007"/>
    <lineage>
        <taxon>Bacteria</taxon>
        <taxon>Bacillati</taxon>
        <taxon>Bacillota</taxon>
        <taxon>Clostridia</taxon>
        <taxon>Lachnospirales</taxon>
        <taxon>Lachnospiraceae</taxon>
        <taxon>Pseudobutyrivibrio</taxon>
    </lineage>
</organism>
<protein>
    <recommendedName>
        <fullName evidence="4">Peptidase C11</fullName>
    </recommendedName>
</protein>